<reference evidence="1 2" key="1">
    <citation type="journal article" date="2017" name="Environ. Microbiol.">
        <title>Decay of the glycolytic pathway and adaptation to intranuclear parasitism within Enterocytozoonidae microsporidia.</title>
        <authorList>
            <person name="Wiredu Boakye D."/>
            <person name="Jaroenlak P."/>
            <person name="Prachumwat A."/>
            <person name="Williams T.A."/>
            <person name="Bateman K.S."/>
            <person name="Itsathitphaisarn O."/>
            <person name="Sritunyalucksana K."/>
            <person name="Paszkiewicz K.H."/>
            <person name="Moore K.A."/>
            <person name="Stentiford G.D."/>
            <person name="Williams B.A."/>
        </authorList>
    </citation>
    <scope>NUCLEOTIDE SEQUENCE [LARGE SCALE GENOMIC DNA]</scope>
    <source>
        <strain evidence="1 2">GB1</strain>
    </source>
</reference>
<dbReference type="Proteomes" id="UP000192356">
    <property type="component" value="Unassembled WGS sequence"/>
</dbReference>
<sequence length="75" mass="8603">MIIQSIVSYITDISAGRRGGLEECFRLDEHESEERCEEYIPDVIQESIVNLKLSLSVAQNLIRRRKKGEKIVIAL</sequence>
<protein>
    <submittedName>
        <fullName evidence="1">Uncharacterized protein</fullName>
    </submittedName>
</protein>
<organism evidence="1 2">
    <name type="scientific">Hepatospora eriocheir</name>
    <dbReference type="NCBI Taxonomy" id="1081669"/>
    <lineage>
        <taxon>Eukaryota</taxon>
        <taxon>Fungi</taxon>
        <taxon>Fungi incertae sedis</taxon>
        <taxon>Microsporidia</taxon>
        <taxon>Hepatosporidae</taxon>
        <taxon>Hepatospora</taxon>
    </lineage>
</organism>
<comment type="caution">
    <text evidence="1">The sequence shown here is derived from an EMBL/GenBank/DDBJ whole genome shotgun (WGS) entry which is preliminary data.</text>
</comment>
<dbReference type="AlphaFoldDB" id="A0A1X0QAD8"/>
<evidence type="ECO:0000313" key="1">
    <source>
        <dbReference type="EMBL" id="ORD96727.1"/>
    </source>
</evidence>
<dbReference type="VEuPathDB" id="MicrosporidiaDB:HERIO_1364"/>
<keyword evidence="2" id="KW-1185">Reference proteome</keyword>
<proteinExistence type="predicted"/>
<accession>A0A1X0QAD8</accession>
<name>A0A1X0QAD8_9MICR</name>
<evidence type="ECO:0000313" key="2">
    <source>
        <dbReference type="Proteomes" id="UP000192356"/>
    </source>
</evidence>
<gene>
    <name evidence="1" type="ORF">HERIO_1364</name>
</gene>
<dbReference type="EMBL" id="LVKB01000066">
    <property type="protein sequence ID" value="ORD96727.1"/>
    <property type="molecule type" value="Genomic_DNA"/>
</dbReference>